<dbReference type="PIRSF" id="PIRSF000124">
    <property type="entry name" value="UDPglc_GDPman_dh"/>
    <property type="match status" value="1"/>
</dbReference>
<feature type="domain" description="UDP-glucose/GDP-mannose dehydrogenase N-terminal" evidence="2">
    <location>
        <begin position="58"/>
        <end position="128"/>
    </location>
</feature>
<dbReference type="GO" id="GO:0016628">
    <property type="term" value="F:oxidoreductase activity, acting on the CH-CH group of donors, NAD or NADP as acceptor"/>
    <property type="evidence" value="ECO:0007669"/>
    <property type="project" value="InterPro"/>
</dbReference>
<dbReference type="Pfam" id="PF03721">
    <property type="entry name" value="UDPG_MGDP_dh_N"/>
    <property type="match status" value="2"/>
</dbReference>
<dbReference type="GO" id="GO:0051287">
    <property type="term" value="F:NAD binding"/>
    <property type="evidence" value="ECO:0007669"/>
    <property type="project" value="InterPro"/>
</dbReference>
<accession>X0X0G1</accession>
<dbReference type="PANTHER" id="PTHR43491">
    <property type="entry name" value="UDP-N-ACETYL-D-MANNOSAMINE DEHYDROGENASE"/>
    <property type="match status" value="1"/>
</dbReference>
<evidence type="ECO:0000256" key="1">
    <source>
        <dbReference type="ARBA" id="ARBA00006601"/>
    </source>
</evidence>
<evidence type="ECO:0000259" key="2">
    <source>
        <dbReference type="Pfam" id="PF03721"/>
    </source>
</evidence>
<dbReference type="PIRSF" id="PIRSF500136">
    <property type="entry name" value="UDP_ManNAc_DH"/>
    <property type="match status" value="1"/>
</dbReference>
<organism evidence="3">
    <name type="scientific">marine sediment metagenome</name>
    <dbReference type="NCBI Taxonomy" id="412755"/>
    <lineage>
        <taxon>unclassified sequences</taxon>
        <taxon>metagenomes</taxon>
        <taxon>ecological metagenomes</taxon>
    </lineage>
</organism>
<sequence length="130" mass="14132">MQVKLGQPVICVVGLGYVGLPLAEAFSRHFKVIGFDTNNNRVTELGAHNNNHPLIITDDPGAMKEADFIVIAVPTPITRSKEPDLSYIIDASRIVSQNMKTGCTVVLESTVYPGVTEEVVKPILEESGRQ</sequence>
<protein>
    <recommendedName>
        <fullName evidence="2">UDP-glucose/GDP-mannose dehydrogenase N-terminal domain-containing protein</fullName>
    </recommendedName>
</protein>
<dbReference type="EMBL" id="BARS01049761">
    <property type="protein sequence ID" value="GAG36450.1"/>
    <property type="molecule type" value="Genomic_DNA"/>
</dbReference>
<gene>
    <name evidence="3" type="ORF">S01H1_74383</name>
</gene>
<reference evidence="3" key="1">
    <citation type="journal article" date="2014" name="Front. Microbiol.">
        <title>High frequency of phylogenetically diverse reductive dehalogenase-homologous genes in deep subseafloor sedimentary metagenomes.</title>
        <authorList>
            <person name="Kawai M."/>
            <person name="Futagami T."/>
            <person name="Toyoda A."/>
            <person name="Takaki Y."/>
            <person name="Nishi S."/>
            <person name="Hori S."/>
            <person name="Arai W."/>
            <person name="Tsubouchi T."/>
            <person name="Morono Y."/>
            <person name="Uchiyama I."/>
            <person name="Ito T."/>
            <person name="Fujiyama A."/>
            <person name="Inagaki F."/>
            <person name="Takami H."/>
        </authorList>
    </citation>
    <scope>NUCLEOTIDE SEQUENCE</scope>
    <source>
        <strain evidence="3">Expedition CK06-06</strain>
    </source>
</reference>
<dbReference type="Gene3D" id="3.40.50.720">
    <property type="entry name" value="NAD(P)-binding Rossmann-like Domain"/>
    <property type="match status" value="1"/>
</dbReference>
<comment type="similarity">
    <text evidence="1">Belongs to the UDP-glucose/GDP-mannose dehydrogenase family.</text>
</comment>
<proteinExistence type="inferred from homology"/>
<evidence type="ECO:0000313" key="3">
    <source>
        <dbReference type="EMBL" id="GAG36450.1"/>
    </source>
</evidence>
<dbReference type="InterPro" id="IPR036291">
    <property type="entry name" value="NAD(P)-bd_dom_sf"/>
</dbReference>
<dbReference type="SUPFAM" id="SSF51735">
    <property type="entry name" value="NAD(P)-binding Rossmann-fold domains"/>
    <property type="match status" value="1"/>
</dbReference>
<dbReference type="AlphaFoldDB" id="X0X0G1"/>
<dbReference type="GO" id="GO:0016616">
    <property type="term" value="F:oxidoreductase activity, acting on the CH-OH group of donors, NAD or NADP as acceptor"/>
    <property type="evidence" value="ECO:0007669"/>
    <property type="project" value="InterPro"/>
</dbReference>
<dbReference type="InterPro" id="IPR017476">
    <property type="entry name" value="UDP-Glc/GDP-Man"/>
</dbReference>
<feature type="domain" description="UDP-glucose/GDP-mannose dehydrogenase N-terminal" evidence="2">
    <location>
        <begin position="10"/>
        <end position="47"/>
    </location>
</feature>
<comment type="caution">
    <text evidence="3">The sequence shown here is derived from an EMBL/GenBank/DDBJ whole genome shotgun (WGS) entry which is preliminary data.</text>
</comment>
<name>X0X0G1_9ZZZZ</name>
<dbReference type="InterPro" id="IPR001732">
    <property type="entry name" value="UDP-Glc/GDP-Man_DH_N"/>
</dbReference>
<dbReference type="PANTHER" id="PTHR43491:SF2">
    <property type="entry name" value="UDP-N-ACETYL-D-MANNOSAMINE DEHYDROGENASE"/>
    <property type="match status" value="1"/>
</dbReference>
<dbReference type="InterPro" id="IPR028359">
    <property type="entry name" value="UDP_ManNAc/GlcNAc_DH"/>
</dbReference>
<feature type="non-terminal residue" evidence="3">
    <location>
        <position position="130"/>
    </location>
</feature>
<dbReference type="GO" id="GO:0000271">
    <property type="term" value="P:polysaccharide biosynthetic process"/>
    <property type="evidence" value="ECO:0007669"/>
    <property type="project" value="InterPro"/>
</dbReference>